<dbReference type="Pfam" id="PF07589">
    <property type="entry name" value="PEP-CTERM"/>
    <property type="match status" value="1"/>
</dbReference>
<dbReference type="AlphaFoldDB" id="A0A1M7IE25"/>
<reference evidence="4" key="1">
    <citation type="submission" date="2016-11" db="EMBL/GenBank/DDBJ databases">
        <authorList>
            <person name="Varghese N."/>
            <person name="Submissions S."/>
        </authorList>
    </citation>
    <scope>NUCLEOTIDE SEQUENCE [LARGE SCALE GENOMIC DNA]</scope>
    <source>
        <strain evidence="4">Sac-22</strain>
    </source>
</reference>
<name>A0A1M7IE25_9BURK</name>
<protein>
    <submittedName>
        <fullName evidence="3">PEP-CTERM protein-sorting domain-containing protein</fullName>
    </submittedName>
</protein>
<dbReference type="Proteomes" id="UP000184339">
    <property type="component" value="Unassembled WGS sequence"/>
</dbReference>
<dbReference type="NCBIfam" id="TIGR02595">
    <property type="entry name" value="PEP_CTERM"/>
    <property type="match status" value="1"/>
</dbReference>
<evidence type="ECO:0000313" key="4">
    <source>
        <dbReference type="Proteomes" id="UP000184339"/>
    </source>
</evidence>
<dbReference type="NCBIfam" id="NF038118">
    <property type="entry name" value="PEP_CTERM_CCXG"/>
    <property type="match status" value="1"/>
</dbReference>
<dbReference type="RefSeq" id="WP_072780998.1">
    <property type="nucleotide sequence ID" value="NZ_FRCX01000001.1"/>
</dbReference>
<evidence type="ECO:0000313" key="3">
    <source>
        <dbReference type="EMBL" id="SHM38848.1"/>
    </source>
</evidence>
<accession>A0A1M7IE25</accession>
<dbReference type="EMBL" id="FRCX01000001">
    <property type="protein sequence ID" value="SHM38848.1"/>
    <property type="molecule type" value="Genomic_DNA"/>
</dbReference>
<dbReference type="STRING" id="551987.SAMN05192549_101467"/>
<gene>
    <name evidence="3" type="ORF">SAMN05192549_101467</name>
</gene>
<feature type="chain" id="PRO_5013110875" evidence="1">
    <location>
        <begin position="21"/>
        <end position="215"/>
    </location>
</feature>
<organism evidence="3 4">
    <name type="scientific">Duganella sacchari</name>
    <dbReference type="NCBI Taxonomy" id="551987"/>
    <lineage>
        <taxon>Bacteria</taxon>
        <taxon>Pseudomonadati</taxon>
        <taxon>Pseudomonadota</taxon>
        <taxon>Betaproteobacteria</taxon>
        <taxon>Burkholderiales</taxon>
        <taxon>Oxalobacteraceae</taxon>
        <taxon>Telluria group</taxon>
        <taxon>Duganella</taxon>
    </lineage>
</organism>
<dbReference type="OrthoDB" id="8751508at2"/>
<evidence type="ECO:0000256" key="1">
    <source>
        <dbReference type="SAM" id="SignalP"/>
    </source>
</evidence>
<dbReference type="NCBIfam" id="NF038126">
    <property type="entry name" value="PEP_CTERM_FxDxF"/>
    <property type="match status" value="1"/>
</dbReference>
<keyword evidence="4" id="KW-1185">Reference proteome</keyword>
<sequence>MKFVKLAALAVAMVYGSSEAAVITFQTGYSNAGVQATANDYRDVVNAAVASSPYGSTVLSSYDNVSNNAIFGAGSTNIAFKSTINFGVGSGGTYSFRAGVDFGNGGAVFLDGQSVALTTSDMWWAGSYSNTGGIFAVNNQALSAGNHTLTIYGLEGCCDGGQQVQYAVNGGAFQSFNNSSLQLAAAVPEPETYAMLLGGLGVVGAVARRRRKQQA</sequence>
<keyword evidence="1" id="KW-0732">Signal</keyword>
<proteinExistence type="predicted"/>
<feature type="domain" description="Ice-binding protein C-terminal" evidence="2">
    <location>
        <begin position="186"/>
        <end position="211"/>
    </location>
</feature>
<dbReference type="InterPro" id="IPR013424">
    <property type="entry name" value="Ice-binding_C"/>
</dbReference>
<evidence type="ECO:0000259" key="2">
    <source>
        <dbReference type="Pfam" id="PF07589"/>
    </source>
</evidence>
<feature type="signal peptide" evidence="1">
    <location>
        <begin position="1"/>
        <end position="20"/>
    </location>
</feature>